<name>A0A1I2D7J2_9BACT</name>
<dbReference type="PANTHER" id="PTHR32063:SF18">
    <property type="entry name" value="CATION EFFLUX SYSTEM PROTEIN"/>
    <property type="match status" value="1"/>
</dbReference>
<keyword evidence="1" id="KW-0472">Membrane</keyword>
<dbReference type="Gene3D" id="3.30.70.1440">
    <property type="entry name" value="Multidrug efflux transporter AcrB pore domain"/>
    <property type="match status" value="1"/>
</dbReference>
<dbReference type="Proteomes" id="UP000198964">
    <property type="component" value="Unassembled WGS sequence"/>
</dbReference>
<keyword evidence="3" id="KW-1185">Reference proteome</keyword>
<dbReference type="SUPFAM" id="SSF82866">
    <property type="entry name" value="Multidrug efflux transporter AcrB transmembrane domain"/>
    <property type="match status" value="2"/>
</dbReference>
<evidence type="ECO:0000256" key="1">
    <source>
        <dbReference type="SAM" id="Phobius"/>
    </source>
</evidence>
<gene>
    <name evidence="2" type="ORF">SAMN05216283_101944</name>
</gene>
<dbReference type="GO" id="GO:0042910">
    <property type="term" value="F:xenobiotic transmembrane transporter activity"/>
    <property type="evidence" value="ECO:0007669"/>
    <property type="project" value="TreeGrafter"/>
</dbReference>
<dbReference type="Gene3D" id="3.30.70.1320">
    <property type="entry name" value="Multidrug efflux transporter AcrB pore domain like"/>
    <property type="match status" value="1"/>
</dbReference>
<dbReference type="SUPFAM" id="SSF82693">
    <property type="entry name" value="Multidrug efflux transporter AcrB pore domain, PN1, PN2, PC1 and PC2 subdomains"/>
    <property type="match status" value="2"/>
</dbReference>
<evidence type="ECO:0000313" key="2">
    <source>
        <dbReference type="EMBL" id="SFE75940.1"/>
    </source>
</evidence>
<dbReference type="InterPro" id="IPR001036">
    <property type="entry name" value="Acrflvin-R"/>
</dbReference>
<dbReference type="PANTHER" id="PTHR32063">
    <property type="match status" value="1"/>
</dbReference>
<feature type="transmembrane region" description="Helical" evidence="1">
    <location>
        <begin position="432"/>
        <end position="451"/>
    </location>
</feature>
<feature type="transmembrane region" description="Helical" evidence="1">
    <location>
        <begin position="902"/>
        <end position="922"/>
    </location>
</feature>
<feature type="transmembrane region" description="Helical" evidence="1">
    <location>
        <begin position="928"/>
        <end position="949"/>
    </location>
</feature>
<dbReference type="GO" id="GO:0005886">
    <property type="term" value="C:plasma membrane"/>
    <property type="evidence" value="ECO:0007669"/>
    <property type="project" value="TreeGrafter"/>
</dbReference>
<feature type="transmembrane region" description="Helical" evidence="1">
    <location>
        <begin position="390"/>
        <end position="411"/>
    </location>
</feature>
<feature type="transmembrane region" description="Helical" evidence="1">
    <location>
        <begin position="463"/>
        <end position="490"/>
    </location>
</feature>
<dbReference type="Pfam" id="PF00873">
    <property type="entry name" value="ACR_tran"/>
    <property type="match status" value="1"/>
</dbReference>
<feature type="transmembrane region" description="Helical" evidence="1">
    <location>
        <begin position="335"/>
        <end position="354"/>
    </location>
</feature>
<accession>A0A1I2D7J2</accession>
<dbReference type="PRINTS" id="PR00702">
    <property type="entry name" value="ACRIFLAVINRP"/>
</dbReference>
<feature type="transmembrane region" description="Helical" evidence="1">
    <location>
        <begin position="995"/>
        <end position="1026"/>
    </location>
</feature>
<keyword evidence="1" id="KW-0812">Transmembrane</keyword>
<organism evidence="2 3">
    <name type="scientific">Sunxiuqinia elliptica</name>
    <dbReference type="NCBI Taxonomy" id="655355"/>
    <lineage>
        <taxon>Bacteria</taxon>
        <taxon>Pseudomonadati</taxon>
        <taxon>Bacteroidota</taxon>
        <taxon>Bacteroidia</taxon>
        <taxon>Marinilabiliales</taxon>
        <taxon>Prolixibacteraceae</taxon>
        <taxon>Sunxiuqinia</taxon>
    </lineage>
</organism>
<dbReference type="InterPro" id="IPR027463">
    <property type="entry name" value="AcrB_DN_DC_subdom"/>
</dbReference>
<feature type="transmembrane region" description="Helical" evidence="1">
    <location>
        <begin position="970"/>
        <end position="989"/>
    </location>
</feature>
<dbReference type="EMBL" id="FONW01000001">
    <property type="protein sequence ID" value="SFE75940.1"/>
    <property type="molecule type" value="Genomic_DNA"/>
</dbReference>
<dbReference type="Gene3D" id="1.20.1640.10">
    <property type="entry name" value="Multidrug efflux transporter AcrB transmembrane domain"/>
    <property type="match status" value="2"/>
</dbReference>
<feature type="transmembrane region" description="Helical" evidence="1">
    <location>
        <begin position="366"/>
        <end position="384"/>
    </location>
</feature>
<proteinExistence type="predicted"/>
<keyword evidence="1" id="KW-1133">Transmembrane helix</keyword>
<evidence type="ECO:0000313" key="3">
    <source>
        <dbReference type="Proteomes" id="UP000198964"/>
    </source>
</evidence>
<protein>
    <submittedName>
        <fullName evidence="2">Multidrug efflux pump subunit AcrB</fullName>
    </submittedName>
</protein>
<dbReference type="RefSeq" id="WP_093918639.1">
    <property type="nucleotide sequence ID" value="NZ_FONW01000001.1"/>
</dbReference>
<dbReference type="STRING" id="655355.SAMN05216283_101944"/>
<reference evidence="2 3" key="1">
    <citation type="submission" date="2016-10" db="EMBL/GenBank/DDBJ databases">
        <authorList>
            <person name="de Groot N.N."/>
        </authorList>
    </citation>
    <scope>NUCLEOTIDE SEQUENCE [LARGE SCALE GENOMIC DNA]</scope>
    <source>
        <strain evidence="2 3">CGMCC 1.9156</strain>
    </source>
</reference>
<feature type="transmembrane region" description="Helical" evidence="1">
    <location>
        <begin position="875"/>
        <end position="895"/>
    </location>
</feature>
<dbReference type="Gene3D" id="3.30.2090.10">
    <property type="entry name" value="Multidrug efflux transporter AcrB TolC docking domain, DN and DC subdomains"/>
    <property type="match status" value="2"/>
</dbReference>
<dbReference type="SUPFAM" id="SSF82714">
    <property type="entry name" value="Multidrug efflux transporter AcrB TolC docking domain, DN and DC subdomains"/>
    <property type="match status" value="2"/>
</dbReference>
<feature type="transmembrane region" description="Helical" evidence="1">
    <location>
        <begin position="12"/>
        <end position="32"/>
    </location>
</feature>
<dbReference type="AlphaFoldDB" id="A0A1I2D7J2"/>
<dbReference type="Gene3D" id="3.30.70.1430">
    <property type="entry name" value="Multidrug efflux transporter AcrB pore domain"/>
    <property type="match status" value="2"/>
</dbReference>
<sequence>MNITQFAFKQNRLIYFFLLSLVLGGIGSYMLMSKLEDPEIKVKTALIITPYPGASATEVEQSVTKILENEIRTMSGLGDITSRSLPNMSEITVNLATTISESKVEQCWDVLRKKINDAKSRLPDDVMAPLIFDDFGDMYGLFYAMTSEGFSYDEMRQYARKIKDKLLTIDGVKRVNLNGEQQAIIDIKIPIDRLANLKILPIDVISTLENHLAIVYPGDYLSSEKSIRVSVNRQLKTVEDIGNLTISDDDNMQYRLKDIATVERSYKEAPHSKMFHNNLPSIGISIAINPGESVVEIGEKIEEKIASIKKELPIGLEFEKVYFQSDLVKAALDSFIVNLLESVLIVVIIIMLVMGWRSGIVVGSSLLFSIIGTFPFMLLAGGTIQRVSLASFIVAMGMLVDNAIVVIDGIYKDLKNNKEREAAMLNTPKHNAWPLLAATLIAILAFIPVYLSPDDTGTYTKDLFLVLAISLLLSWILSVLQVPLFANSILKKPDQRKNNKKTSTLNTKIKPVIIWGIQHPKTIIGTSILLLIISFWSFSYVKQSFFPNMPYAQNFMEYKLPEGTQTKRLEHDLSQISHWLLQNPKIKSVTSSLGGTPTRYSLVRGVPDGSLSYGELIIEYVDVEAAKEQSPVIENYVRKNYPDAYVKLKNYSLMFVDGLVEVQFFGDDIDTLKDLARQAQKVFSDESAINNATIKNNWEPKTPYIHVDYKQNEATHFRAERQDVGLAILMANQGIPISRYFEEDYEIPVQFKVTNQDKQNLNNLKHIPVWGGNSVNLPIKEILEQDIPLDQVEDQILQSTPLSALADISIDWEEPVIRHTNGQRCIKISCDPNQGITGAEVMTLVQNKIEAIDLPAGYSMEWQGEAGDQEKSLRYILMFLPVAIFGIIVLLLSLFKSYRKMGIIIICLVFSLIGVFPALLLAGKEFGFLAIIGVIGLMGMMIKNAIVLIEEIDRQINSGKDFYQAIVDSSLSRVQPVMMASLTTILGMIPLIGDVFFGAMAVTIMGGLLVGTLITLVILPLLYFIIYKNHKIKSTNEIA</sequence>